<dbReference type="RefSeq" id="WP_219200199.1">
    <property type="nucleotide sequence ID" value="NZ_JAHWQX010000001.1"/>
</dbReference>
<evidence type="ECO:0000313" key="2">
    <source>
        <dbReference type="EMBL" id="MBW3096494.1"/>
    </source>
</evidence>
<feature type="region of interest" description="Disordered" evidence="1">
    <location>
        <begin position="23"/>
        <end position="44"/>
    </location>
</feature>
<reference evidence="2" key="1">
    <citation type="submission" date="2021-07" db="EMBL/GenBank/DDBJ databases">
        <title>Pseudohoeflea marina sp. nov. a polyhydroxyalcanoate-producing bacterium.</title>
        <authorList>
            <person name="Zheng W."/>
            <person name="Yu S."/>
            <person name="Huang Y."/>
        </authorList>
    </citation>
    <scope>NUCLEOTIDE SEQUENCE</scope>
    <source>
        <strain evidence="2">DP4N28-3</strain>
    </source>
</reference>
<organism evidence="2 3">
    <name type="scientific">Pseudohoeflea coraliihabitans</name>
    <dbReference type="NCBI Taxonomy" id="2860393"/>
    <lineage>
        <taxon>Bacteria</taxon>
        <taxon>Pseudomonadati</taxon>
        <taxon>Pseudomonadota</taxon>
        <taxon>Alphaproteobacteria</taxon>
        <taxon>Hyphomicrobiales</taxon>
        <taxon>Rhizobiaceae</taxon>
        <taxon>Pseudohoeflea</taxon>
    </lineage>
</organism>
<evidence type="ECO:0000313" key="3">
    <source>
        <dbReference type="Proteomes" id="UP001430804"/>
    </source>
</evidence>
<sequence length="139" mass="15801">MIPFTISTLHTIELIGSYTARHLPSGLTTNQRSRRNRNTTRSPISPLCRKLLEEGYDPSEEVHIIRKALDRDGYIPVFKRDRTLQGWADLDCVESDRHSVTIVRHRPFPHAVNAKNSREAASEEDGPEANVHAAKTHRP</sequence>
<gene>
    <name evidence="2" type="ORF">KY465_04305</name>
</gene>
<dbReference type="Proteomes" id="UP001430804">
    <property type="component" value="Unassembled WGS sequence"/>
</dbReference>
<keyword evidence="3" id="KW-1185">Reference proteome</keyword>
<name>A0ABS6WN40_9HYPH</name>
<protein>
    <submittedName>
        <fullName evidence="2">Uncharacterized protein</fullName>
    </submittedName>
</protein>
<feature type="region of interest" description="Disordered" evidence="1">
    <location>
        <begin position="111"/>
        <end position="139"/>
    </location>
</feature>
<accession>A0ABS6WN40</accession>
<proteinExistence type="predicted"/>
<evidence type="ECO:0000256" key="1">
    <source>
        <dbReference type="SAM" id="MobiDB-lite"/>
    </source>
</evidence>
<comment type="caution">
    <text evidence="2">The sequence shown here is derived from an EMBL/GenBank/DDBJ whole genome shotgun (WGS) entry which is preliminary data.</text>
</comment>
<dbReference type="EMBL" id="JAHWQX010000001">
    <property type="protein sequence ID" value="MBW3096494.1"/>
    <property type="molecule type" value="Genomic_DNA"/>
</dbReference>